<proteinExistence type="inferred from homology"/>
<accession>A0A6N7QWK7</accession>
<evidence type="ECO:0000256" key="1">
    <source>
        <dbReference type="ARBA" id="ARBA00010243"/>
    </source>
</evidence>
<keyword evidence="4" id="KW-0378">Hydrolase</keyword>
<comment type="similarity">
    <text evidence="1">Belongs to the UPF0758 family.</text>
</comment>
<gene>
    <name evidence="8" type="ORF">GH885_09050</name>
</gene>
<dbReference type="Proteomes" id="UP000435187">
    <property type="component" value="Unassembled WGS sequence"/>
</dbReference>
<evidence type="ECO:0000256" key="3">
    <source>
        <dbReference type="ARBA" id="ARBA00022723"/>
    </source>
</evidence>
<dbReference type="AlphaFoldDB" id="A0A6N7QWK7"/>
<dbReference type="PANTHER" id="PTHR30471:SF3">
    <property type="entry name" value="UPF0758 PROTEIN YEES-RELATED"/>
    <property type="match status" value="1"/>
</dbReference>
<dbReference type="Pfam" id="PF04002">
    <property type="entry name" value="RadC"/>
    <property type="match status" value="1"/>
</dbReference>
<dbReference type="GO" id="GO:0008237">
    <property type="term" value="F:metallopeptidase activity"/>
    <property type="evidence" value="ECO:0007669"/>
    <property type="project" value="UniProtKB-KW"/>
</dbReference>
<dbReference type="EMBL" id="WJEE01000016">
    <property type="protein sequence ID" value="MRI66497.1"/>
    <property type="molecule type" value="Genomic_DNA"/>
</dbReference>
<dbReference type="PROSITE" id="PS50249">
    <property type="entry name" value="MPN"/>
    <property type="match status" value="1"/>
</dbReference>
<evidence type="ECO:0000313" key="8">
    <source>
        <dbReference type="EMBL" id="MRI66497.1"/>
    </source>
</evidence>
<dbReference type="InterPro" id="IPR001405">
    <property type="entry name" value="UPF0758"/>
</dbReference>
<name>A0A6N7QWK7_9BACI</name>
<keyword evidence="9" id="KW-1185">Reference proteome</keyword>
<sequence length="368" mass="41417">MAVIRMNNLYEHFGCSSKEELYQKVTKDDDSVRSLVDFIDFSKGQMNSKEAGISSPQDFIEFVTKNKMPAKDEMVSVFCSTKNEPLHLSRYKFHDQDDLKRALKEGLHAGGVSMFNLSNSSTSTGKEAEMTKYFKTFGIDVIDGFSYNEFSDTITSNQEMIPYSRDKYAPSVDSVAESEGHTMTAYNLQNGINTYQGFDEFTSFFANQEIVGSHMLKDNAKVKKSLKVGYQYDWQESFGVIACDADGKVLAVKELFKGSPNASIVDKKVFTKELLSQEDVSKVAVFHNHPSGIPEPSAEDRNVTKGLKEISEKLDVQLLDHFIVGKKNVYSFAKDIPGHVSSNEDYRKLIEKQSKTKGGKQHAFEMEM</sequence>
<dbReference type="CDD" id="cd08071">
    <property type="entry name" value="MPN_DUF2466"/>
    <property type="match status" value="1"/>
</dbReference>
<feature type="domain" description="MPN" evidence="7">
    <location>
        <begin position="208"/>
        <end position="338"/>
    </location>
</feature>
<dbReference type="Gene3D" id="3.40.140.10">
    <property type="entry name" value="Cytidine Deaminase, domain 2"/>
    <property type="match status" value="1"/>
</dbReference>
<comment type="caution">
    <text evidence="8">The sequence shown here is derived from an EMBL/GenBank/DDBJ whole genome shotgun (WGS) entry which is preliminary data.</text>
</comment>
<dbReference type="PROSITE" id="PS01302">
    <property type="entry name" value="UPF0758"/>
    <property type="match status" value="1"/>
</dbReference>
<evidence type="ECO:0000256" key="4">
    <source>
        <dbReference type="ARBA" id="ARBA00022801"/>
    </source>
</evidence>
<evidence type="ECO:0000259" key="7">
    <source>
        <dbReference type="PROSITE" id="PS50249"/>
    </source>
</evidence>
<evidence type="ECO:0000256" key="2">
    <source>
        <dbReference type="ARBA" id="ARBA00022670"/>
    </source>
</evidence>
<protein>
    <recommendedName>
        <fullName evidence="7">MPN domain-containing protein</fullName>
    </recommendedName>
</protein>
<dbReference type="PANTHER" id="PTHR30471">
    <property type="entry name" value="DNA REPAIR PROTEIN RADC"/>
    <property type="match status" value="1"/>
</dbReference>
<evidence type="ECO:0000313" key="9">
    <source>
        <dbReference type="Proteomes" id="UP000435187"/>
    </source>
</evidence>
<dbReference type="GO" id="GO:0006508">
    <property type="term" value="P:proteolysis"/>
    <property type="evidence" value="ECO:0007669"/>
    <property type="project" value="UniProtKB-KW"/>
</dbReference>
<reference evidence="8 9" key="1">
    <citation type="submission" date="2019-10" db="EMBL/GenBank/DDBJ databases">
        <title>Gracilibacillus salitolerans sp. nov., a moderate halophile isolated from a saline soil in northwest China.</title>
        <authorList>
            <person name="Gan L."/>
        </authorList>
    </citation>
    <scope>NUCLEOTIDE SEQUENCE [LARGE SCALE GENOMIC DNA]</scope>
    <source>
        <strain evidence="8 9">TP2-8</strain>
    </source>
</reference>
<dbReference type="InterPro" id="IPR025657">
    <property type="entry name" value="RadC_JAB"/>
</dbReference>
<dbReference type="InterPro" id="IPR037518">
    <property type="entry name" value="MPN"/>
</dbReference>
<dbReference type="GO" id="GO:0046872">
    <property type="term" value="F:metal ion binding"/>
    <property type="evidence" value="ECO:0007669"/>
    <property type="project" value="UniProtKB-KW"/>
</dbReference>
<organism evidence="8 9">
    <name type="scientific">Gracilibacillus thailandensis</name>
    <dbReference type="NCBI Taxonomy" id="563735"/>
    <lineage>
        <taxon>Bacteria</taxon>
        <taxon>Bacillati</taxon>
        <taxon>Bacillota</taxon>
        <taxon>Bacilli</taxon>
        <taxon>Bacillales</taxon>
        <taxon>Bacillaceae</taxon>
        <taxon>Gracilibacillus</taxon>
    </lineage>
</organism>
<evidence type="ECO:0000256" key="6">
    <source>
        <dbReference type="ARBA" id="ARBA00023049"/>
    </source>
</evidence>
<evidence type="ECO:0000256" key="5">
    <source>
        <dbReference type="ARBA" id="ARBA00022833"/>
    </source>
</evidence>
<keyword evidence="3" id="KW-0479">Metal-binding</keyword>
<keyword evidence="2" id="KW-0645">Protease</keyword>
<dbReference type="InterPro" id="IPR020891">
    <property type="entry name" value="UPF0758_CS"/>
</dbReference>
<keyword evidence="5" id="KW-0862">Zinc</keyword>
<keyword evidence="6" id="KW-0482">Metalloprotease</keyword>